<organism evidence="2 3">
    <name type="scientific">Funneliformis mosseae</name>
    <name type="common">Endomycorrhizal fungus</name>
    <name type="synonym">Glomus mosseae</name>
    <dbReference type="NCBI Taxonomy" id="27381"/>
    <lineage>
        <taxon>Eukaryota</taxon>
        <taxon>Fungi</taxon>
        <taxon>Fungi incertae sedis</taxon>
        <taxon>Mucoromycota</taxon>
        <taxon>Glomeromycotina</taxon>
        <taxon>Glomeromycetes</taxon>
        <taxon>Glomerales</taxon>
        <taxon>Glomeraceae</taxon>
        <taxon>Funneliformis</taxon>
    </lineage>
</organism>
<name>A0A9N9A1T3_FUNMO</name>
<keyword evidence="1" id="KW-0812">Transmembrane</keyword>
<accession>A0A9N9A1T3</accession>
<sequence>MQRLPPAGWSRHHLVYPHRCIYCSPNSNPREYTRPVSQLSNPPLPMPEPTYDPFRFPDSHKNSAKHFRKSQSNDCIHMHLVNYTDTRLSVNDSIRVVSSVSDRESVVIDIKDEISEKISSMNNPSWWRRSYWVFLTLLNVYTLIGSIILILSFYVRTNPFESYNNAVSTYVFVIITALELAPRASNIYQIHQYSNGNICLCDVIAIMLGKKELYLLYGKTHFTEKQIDKMGYMTDALSLIYWMFLSYQIALEIQKNLGNSIEFIILKDRERLLMFSLLLTVTLRATKSFTSTLEEYLYRTIVELHETDFITINVHE</sequence>
<keyword evidence="1" id="KW-1133">Transmembrane helix</keyword>
<protein>
    <submittedName>
        <fullName evidence="2">12656_t:CDS:1</fullName>
    </submittedName>
</protein>
<evidence type="ECO:0000313" key="3">
    <source>
        <dbReference type="Proteomes" id="UP000789375"/>
    </source>
</evidence>
<dbReference type="EMBL" id="CAJVPP010000809">
    <property type="protein sequence ID" value="CAG8513954.1"/>
    <property type="molecule type" value="Genomic_DNA"/>
</dbReference>
<proteinExistence type="predicted"/>
<dbReference type="AlphaFoldDB" id="A0A9N9A1T3"/>
<evidence type="ECO:0000256" key="1">
    <source>
        <dbReference type="SAM" id="Phobius"/>
    </source>
</evidence>
<comment type="caution">
    <text evidence="2">The sequence shown here is derived from an EMBL/GenBank/DDBJ whole genome shotgun (WGS) entry which is preliminary data.</text>
</comment>
<dbReference type="Proteomes" id="UP000789375">
    <property type="component" value="Unassembled WGS sequence"/>
</dbReference>
<gene>
    <name evidence="2" type="ORF">FMOSSE_LOCUS4685</name>
</gene>
<keyword evidence="1" id="KW-0472">Membrane</keyword>
<feature type="transmembrane region" description="Helical" evidence="1">
    <location>
        <begin position="131"/>
        <end position="156"/>
    </location>
</feature>
<reference evidence="2" key="1">
    <citation type="submission" date="2021-06" db="EMBL/GenBank/DDBJ databases">
        <authorList>
            <person name="Kallberg Y."/>
            <person name="Tangrot J."/>
            <person name="Rosling A."/>
        </authorList>
    </citation>
    <scope>NUCLEOTIDE SEQUENCE</scope>
    <source>
        <strain evidence="2">87-6 pot B 2015</strain>
    </source>
</reference>
<evidence type="ECO:0000313" key="2">
    <source>
        <dbReference type="EMBL" id="CAG8513954.1"/>
    </source>
</evidence>
<keyword evidence="3" id="KW-1185">Reference proteome</keyword>